<dbReference type="STRING" id="69960.SAMN05421720_11328"/>
<reference evidence="2 3" key="1">
    <citation type="submission" date="2016-10" db="EMBL/GenBank/DDBJ databases">
        <authorList>
            <person name="de Groot N.N."/>
        </authorList>
    </citation>
    <scope>NUCLEOTIDE SEQUENCE [LARGE SCALE GENOMIC DNA]</scope>
    <source>
        <strain evidence="2 3">ATCC 700224</strain>
    </source>
</reference>
<evidence type="ECO:0000313" key="2">
    <source>
        <dbReference type="EMBL" id="SDE81706.1"/>
    </source>
</evidence>
<dbReference type="AlphaFoldDB" id="A0A1G7G0P3"/>
<evidence type="ECO:0008006" key="4">
    <source>
        <dbReference type="Google" id="ProtNLM"/>
    </source>
</evidence>
<accession>A0A1G7G0P3</accession>
<dbReference type="Pfam" id="PF13770">
    <property type="entry name" value="DUF4169"/>
    <property type="match status" value="1"/>
</dbReference>
<evidence type="ECO:0000313" key="3">
    <source>
        <dbReference type="Proteomes" id="UP000199412"/>
    </source>
</evidence>
<dbReference type="Proteomes" id="UP000199412">
    <property type="component" value="Unassembled WGS sequence"/>
</dbReference>
<feature type="compositionally biased region" description="Basic and acidic residues" evidence="1">
    <location>
        <begin position="38"/>
        <end position="69"/>
    </location>
</feature>
<dbReference type="InterPro" id="IPR025227">
    <property type="entry name" value="DUF4169"/>
</dbReference>
<dbReference type="RefSeq" id="WP_092787518.1">
    <property type="nucleotide sequence ID" value="NZ_FNAP01000013.1"/>
</dbReference>
<protein>
    <recommendedName>
        <fullName evidence="4">DUF4169 domain-containing protein</fullName>
    </recommendedName>
</protein>
<dbReference type="EMBL" id="FNAP01000013">
    <property type="protein sequence ID" value="SDE81706.1"/>
    <property type="molecule type" value="Genomic_DNA"/>
</dbReference>
<sequence>MADIINLRRARKQRQRAEKNTTAQGNRLRFGLSGAVRRNAEDARERERRRLEGHRLENTDRDPSADDAD</sequence>
<name>A0A1G7G0P3_9PROT</name>
<feature type="region of interest" description="Disordered" evidence="1">
    <location>
        <begin position="1"/>
        <end position="69"/>
    </location>
</feature>
<proteinExistence type="predicted"/>
<gene>
    <name evidence="2" type="ORF">SAMN05421720_11328</name>
</gene>
<evidence type="ECO:0000256" key="1">
    <source>
        <dbReference type="SAM" id="MobiDB-lite"/>
    </source>
</evidence>
<keyword evidence="3" id="KW-1185">Reference proteome</keyword>
<organism evidence="2 3">
    <name type="scientific">Rhodospira trueperi</name>
    <dbReference type="NCBI Taxonomy" id="69960"/>
    <lineage>
        <taxon>Bacteria</taxon>
        <taxon>Pseudomonadati</taxon>
        <taxon>Pseudomonadota</taxon>
        <taxon>Alphaproteobacteria</taxon>
        <taxon>Rhodospirillales</taxon>
        <taxon>Rhodospirillaceae</taxon>
        <taxon>Rhodospira</taxon>
    </lineage>
</organism>